<keyword evidence="5" id="KW-1133">Transmembrane helix</keyword>
<protein>
    <recommendedName>
        <fullName evidence="6">NlpC/P60 domain-containing protein</fullName>
    </recommendedName>
</protein>
<keyword evidence="3" id="KW-0378">Hydrolase</keyword>
<dbReference type="PROSITE" id="PS51935">
    <property type="entry name" value="NLPC_P60"/>
    <property type="match status" value="1"/>
</dbReference>
<name>A0A6J4JUT7_9SPHI</name>
<evidence type="ECO:0000256" key="5">
    <source>
        <dbReference type="SAM" id="Phobius"/>
    </source>
</evidence>
<organism evidence="7">
    <name type="scientific">uncultured Cytophagales bacterium</name>
    <dbReference type="NCBI Taxonomy" id="158755"/>
    <lineage>
        <taxon>Bacteria</taxon>
        <taxon>Pseudomonadati</taxon>
        <taxon>Bacteroidota</taxon>
        <taxon>Sphingobacteriia</taxon>
        <taxon>Sphingobacteriales</taxon>
        <taxon>environmental samples</taxon>
    </lineage>
</organism>
<reference evidence="7" key="1">
    <citation type="submission" date="2020-02" db="EMBL/GenBank/DDBJ databases">
        <authorList>
            <person name="Meier V. D."/>
        </authorList>
    </citation>
    <scope>NUCLEOTIDE SEQUENCE</scope>
    <source>
        <strain evidence="7">AVDCRST_MAG56</strain>
    </source>
</reference>
<dbReference type="SUPFAM" id="SSF54001">
    <property type="entry name" value="Cysteine proteinases"/>
    <property type="match status" value="1"/>
</dbReference>
<evidence type="ECO:0000313" key="7">
    <source>
        <dbReference type="EMBL" id="CAA9287806.1"/>
    </source>
</evidence>
<keyword evidence="2" id="KW-0645">Protease</keyword>
<dbReference type="AlphaFoldDB" id="A0A6J4JUT7"/>
<dbReference type="InterPro" id="IPR038765">
    <property type="entry name" value="Papain-like_cys_pep_sf"/>
</dbReference>
<dbReference type="Gene3D" id="3.90.1720.10">
    <property type="entry name" value="endopeptidase domain like (from Nostoc punctiforme)"/>
    <property type="match status" value="1"/>
</dbReference>
<comment type="similarity">
    <text evidence="1">Belongs to the peptidase C40 family.</text>
</comment>
<keyword evidence="4" id="KW-0788">Thiol protease</keyword>
<dbReference type="InterPro" id="IPR051202">
    <property type="entry name" value="Peptidase_C40"/>
</dbReference>
<evidence type="ECO:0000256" key="2">
    <source>
        <dbReference type="ARBA" id="ARBA00022670"/>
    </source>
</evidence>
<dbReference type="GO" id="GO:0006508">
    <property type="term" value="P:proteolysis"/>
    <property type="evidence" value="ECO:0007669"/>
    <property type="project" value="UniProtKB-KW"/>
</dbReference>
<feature type="transmembrane region" description="Helical" evidence="5">
    <location>
        <begin position="26"/>
        <end position="46"/>
    </location>
</feature>
<proteinExistence type="inferred from homology"/>
<dbReference type="EMBL" id="CADCTQ010000360">
    <property type="protein sequence ID" value="CAA9287806.1"/>
    <property type="molecule type" value="Genomic_DNA"/>
</dbReference>
<keyword evidence="5" id="KW-0812">Transmembrane</keyword>
<dbReference type="Pfam" id="PF00877">
    <property type="entry name" value="NLPC_P60"/>
    <property type="match status" value="1"/>
</dbReference>
<evidence type="ECO:0000256" key="4">
    <source>
        <dbReference type="ARBA" id="ARBA00022807"/>
    </source>
</evidence>
<accession>A0A6J4JUT7</accession>
<evidence type="ECO:0000259" key="6">
    <source>
        <dbReference type="PROSITE" id="PS51935"/>
    </source>
</evidence>
<dbReference type="PANTHER" id="PTHR47053:SF1">
    <property type="entry name" value="MUREIN DD-ENDOPEPTIDASE MEPH-RELATED"/>
    <property type="match status" value="1"/>
</dbReference>
<evidence type="ECO:0000256" key="3">
    <source>
        <dbReference type="ARBA" id="ARBA00022801"/>
    </source>
</evidence>
<keyword evidence="5" id="KW-0472">Membrane</keyword>
<dbReference type="PANTHER" id="PTHR47053">
    <property type="entry name" value="MUREIN DD-ENDOPEPTIDASE MEPH-RELATED"/>
    <property type="match status" value="1"/>
</dbReference>
<gene>
    <name evidence="7" type="ORF">AVDCRST_MAG56-4402</name>
</gene>
<dbReference type="GO" id="GO:0008234">
    <property type="term" value="F:cysteine-type peptidase activity"/>
    <property type="evidence" value="ECO:0007669"/>
    <property type="project" value="UniProtKB-KW"/>
</dbReference>
<dbReference type="InterPro" id="IPR000064">
    <property type="entry name" value="NLP_P60_dom"/>
</dbReference>
<feature type="domain" description="NlpC/P60" evidence="6">
    <location>
        <begin position="71"/>
        <end position="202"/>
    </location>
</feature>
<evidence type="ECO:0000256" key="1">
    <source>
        <dbReference type="ARBA" id="ARBA00007074"/>
    </source>
</evidence>
<sequence length="204" mass="22318">MKATSLEGSGNYSLGDWHDRQTNRPLLIGALALLLVGFLAGIAVGYRWGKGNDAPQPQLAAQATEQVPPARGLRDEVVNYAITFLGTPYRPRGQGNDGFDCSGYIAHVFKNFAIDLPPSTQYMIKEGQEVPEKEARPGDLIFFTGTSEDSQEVGHAGIVVENKGDDIKFIHSSSGAKAPYVKFDSLAKAGYRRRFMVVKRILEE</sequence>